<name>A0A135I2Q0_9GAMM</name>
<dbReference type="AlphaFoldDB" id="A0A135I2Q0"/>
<sequence length="73" mass="7723">MGGVFVKNSAEFCADFGGVAGFTDGGSTPLLQVSLLLLINKKQNQSVNNLPNFLIKPHNSLIVLLTKASDVYG</sequence>
<accession>A0A135I2Q0</accession>
<proteinExistence type="predicted"/>
<organism evidence="1 2">
    <name type="scientific">Enterovibrio coralii</name>
    <dbReference type="NCBI Taxonomy" id="294935"/>
    <lineage>
        <taxon>Bacteria</taxon>
        <taxon>Pseudomonadati</taxon>
        <taxon>Pseudomonadota</taxon>
        <taxon>Gammaproteobacteria</taxon>
        <taxon>Vibrionales</taxon>
        <taxon>Vibrionaceae</taxon>
        <taxon>Enterovibrio</taxon>
    </lineage>
</organism>
<evidence type="ECO:0000313" key="2">
    <source>
        <dbReference type="Proteomes" id="UP000070529"/>
    </source>
</evidence>
<dbReference type="STRING" id="294935.ATN88_12470"/>
<keyword evidence="2" id="KW-1185">Reference proteome</keyword>
<dbReference type="Proteomes" id="UP000070529">
    <property type="component" value="Unassembled WGS sequence"/>
</dbReference>
<evidence type="ECO:0000313" key="1">
    <source>
        <dbReference type="EMBL" id="KXF79729.1"/>
    </source>
</evidence>
<comment type="caution">
    <text evidence="1">The sequence shown here is derived from an EMBL/GenBank/DDBJ whole genome shotgun (WGS) entry which is preliminary data.</text>
</comment>
<reference evidence="1 2" key="1">
    <citation type="submission" date="2015-11" db="EMBL/GenBank/DDBJ databases">
        <title>Genomic Taxonomy of the Vibrionaceae.</title>
        <authorList>
            <person name="Gomez-Gil B."/>
            <person name="Enciso-Ibarra J."/>
        </authorList>
    </citation>
    <scope>NUCLEOTIDE SEQUENCE [LARGE SCALE GENOMIC DNA]</scope>
    <source>
        <strain evidence="1 2">CAIM 912</strain>
    </source>
</reference>
<dbReference type="EMBL" id="LNTY01000060">
    <property type="protein sequence ID" value="KXF79729.1"/>
    <property type="molecule type" value="Genomic_DNA"/>
</dbReference>
<gene>
    <name evidence="1" type="ORF">ATN88_12470</name>
</gene>
<protein>
    <submittedName>
        <fullName evidence="1">Uncharacterized protein</fullName>
    </submittedName>
</protein>